<evidence type="ECO:0000313" key="8">
    <source>
        <dbReference type="Proteomes" id="UP000034471"/>
    </source>
</evidence>
<keyword evidence="5" id="KW-0511">Multifunctional enzyme</keyword>
<evidence type="ECO:0000256" key="1">
    <source>
        <dbReference type="ARBA" id="ARBA00005959"/>
    </source>
</evidence>
<feature type="site" description="Important for catalytic activity" evidence="5">
    <location>
        <position position="110"/>
    </location>
</feature>
<feature type="binding site" evidence="5">
    <location>
        <position position="141"/>
    </location>
    <ligand>
        <name>NADP(+)</name>
        <dbReference type="ChEBI" id="CHEBI:58349"/>
    </ligand>
</feature>
<comment type="caution">
    <text evidence="7">The sequence shown here is derived from an EMBL/GenBank/DDBJ whole genome shotgun (WGS) entry which is preliminary data.</text>
</comment>
<reference evidence="7 8" key="1">
    <citation type="journal article" date="2015" name="Nature">
        <title>rRNA introns, odd ribosomes, and small enigmatic genomes across a large radiation of phyla.</title>
        <authorList>
            <person name="Brown C.T."/>
            <person name="Hug L.A."/>
            <person name="Thomas B.C."/>
            <person name="Sharon I."/>
            <person name="Castelle C.J."/>
            <person name="Singh A."/>
            <person name="Wilkins M.J."/>
            <person name="Williams K.H."/>
            <person name="Banfield J.F."/>
        </authorList>
    </citation>
    <scope>NUCLEOTIDE SEQUENCE [LARGE SCALE GENOMIC DNA]</scope>
</reference>
<feature type="domain" description="NAD-dependent epimerase/dehydratase" evidence="6">
    <location>
        <begin position="7"/>
        <end position="238"/>
    </location>
</feature>
<evidence type="ECO:0000259" key="6">
    <source>
        <dbReference type="Pfam" id="PF01370"/>
    </source>
</evidence>
<protein>
    <recommendedName>
        <fullName evidence="5">GDP-L-fucose synthase</fullName>
        <ecNumber evidence="5">1.1.1.271</ecNumber>
    </recommendedName>
    <alternativeName>
        <fullName evidence="5">GDP-4-keto-6-deoxy-D-mannose-3,5-epimerase-4-reductase</fullName>
    </alternativeName>
</protein>
<feature type="binding site" evidence="5">
    <location>
        <position position="180"/>
    </location>
    <ligand>
        <name>NADP(+)</name>
        <dbReference type="ChEBI" id="CHEBI:58349"/>
    </ligand>
</feature>
<keyword evidence="3 5" id="KW-0560">Oxidoreductase</keyword>
<comment type="catalytic activity">
    <reaction evidence="5">
        <text>GDP-beta-L-fucose + NADP(+) = GDP-4-dehydro-alpha-D-rhamnose + NADPH + H(+)</text>
        <dbReference type="Rhea" id="RHEA:18885"/>
        <dbReference type="ChEBI" id="CHEBI:15378"/>
        <dbReference type="ChEBI" id="CHEBI:57273"/>
        <dbReference type="ChEBI" id="CHEBI:57783"/>
        <dbReference type="ChEBI" id="CHEBI:57964"/>
        <dbReference type="ChEBI" id="CHEBI:58349"/>
        <dbReference type="EC" id="1.1.1.271"/>
    </reaction>
</comment>
<dbReference type="PANTHER" id="PTHR43238">
    <property type="entry name" value="GDP-L-FUCOSE SYNTHASE"/>
    <property type="match status" value="1"/>
</dbReference>
<dbReference type="InterPro" id="IPR001509">
    <property type="entry name" value="Epimerase_deHydtase"/>
</dbReference>
<keyword evidence="2 5" id="KW-0521">NADP</keyword>
<dbReference type="SUPFAM" id="SSF51735">
    <property type="entry name" value="NAD(P)-binding Rossmann-fold domains"/>
    <property type="match status" value="1"/>
</dbReference>
<evidence type="ECO:0000256" key="2">
    <source>
        <dbReference type="ARBA" id="ARBA00022857"/>
    </source>
</evidence>
<accession>A0A0G0JNZ2</accession>
<comment type="pathway">
    <text evidence="5">Nucleotide-sugar biosynthesis; GDP-L-fucose biosynthesis via de novo pathway; GDP-L-fucose from GDP-alpha-D-mannose: step 2/2.</text>
</comment>
<comment type="caution">
    <text evidence="5">Lacks conserved residue(s) required for the propagation of feature annotation.</text>
</comment>
<feature type="binding site" evidence="5">
    <location>
        <position position="210"/>
    </location>
    <ligand>
        <name>substrate</name>
    </ligand>
</feature>
<keyword evidence="4 5" id="KW-0413">Isomerase</keyword>
<evidence type="ECO:0000256" key="5">
    <source>
        <dbReference type="HAMAP-Rule" id="MF_00956"/>
    </source>
</evidence>
<dbReference type="UniPathway" id="UPA00128">
    <property type="reaction ID" value="UER00191"/>
</dbReference>
<evidence type="ECO:0000256" key="4">
    <source>
        <dbReference type="ARBA" id="ARBA00023235"/>
    </source>
</evidence>
<dbReference type="InterPro" id="IPR036291">
    <property type="entry name" value="NAD(P)-bd_dom_sf"/>
</dbReference>
<feature type="binding site" evidence="5">
    <location>
        <position position="188"/>
    </location>
    <ligand>
        <name>substrate</name>
    </ligand>
</feature>
<dbReference type="InterPro" id="IPR028614">
    <property type="entry name" value="GDP_fucose/colitose_synth"/>
</dbReference>
<feature type="binding site" evidence="5">
    <location>
        <begin position="11"/>
        <end position="17"/>
    </location>
    <ligand>
        <name>NADP(+)</name>
        <dbReference type="ChEBI" id="CHEBI:58349"/>
    </ligand>
</feature>
<dbReference type="HAMAP" id="MF_00956">
    <property type="entry name" value="GDP_fucose_synth"/>
    <property type="match status" value="1"/>
</dbReference>
<feature type="active site" description="Proton donor/acceptor" evidence="5">
    <location>
        <position position="137"/>
    </location>
</feature>
<dbReference type="GO" id="GO:0042351">
    <property type="term" value="P:'de novo' GDP-L-fucose biosynthetic process"/>
    <property type="evidence" value="ECO:0007669"/>
    <property type="project" value="UniProtKB-UniRule"/>
</dbReference>
<evidence type="ECO:0000313" key="7">
    <source>
        <dbReference type="EMBL" id="KKQ38589.1"/>
    </source>
</evidence>
<dbReference type="Proteomes" id="UP000034471">
    <property type="component" value="Unassembled WGS sequence"/>
</dbReference>
<comment type="similarity">
    <text evidence="1 5">Belongs to the NAD(P)-dependent epimerase/dehydratase family. Fucose synthase subfamily.</text>
</comment>
<dbReference type="Gene3D" id="3.90.25.10">
    <property type="entry name" value="UDP-galactose 4-epimerase, domain 1"/>
    <property type="match status" value="1"/>
</dbReference>
<comment type="function">
    <text evidence="5">Catalyzes the two-step NADP-dependent conversion of GDP-4-dehydro-6-deoxy-D-mannose to GDP-fucose, involving an epimerase and a reductase reaction.</text>
</comment>
<sequence length="308" mass="34742">MNKTSRIYIAGHTGLIGSAIVRKYRREGFTNIITRTHQELDLCDQLSVKKLFNEEKPEYVILAAAKVGGIQTNSAHPAQFLIENLSIQNNVILAAHEYNVQKLLNISCGCAYPTNAMQPIKEEYLLSGKPEITNEGFAIAKIVGIKLCEKIHLEFNQNFISCIAANTYGQNDHFDENRSHVISSLIRKLHDAKQNNLPAITIWGTGTALREFIYVDDLAYALHLLMQKYSDPEIINIGSGYEISIQELSTIIQKVIQYKGTIRFDSSKPDGMKRRLLDNTKMKALGFTLKISLEEGISRTYQFMLKAQ</sequence>
<dbReference type="GO" id="GO:0070401">
    <property type="term" value="F:NADP+ binding"/>
    <property type="evidence" value="ECO:0007669"/>
    <property type="project" value="UniProtKB-UniRule"/>
</dbReference>
<dbReference type="PATRIC" id="fig|1618481.3.peg.208"/>
<proteinExistence type="inferred from homology"/>
<dbReference type="PANTHER" id="PTHR43238:SF1">
    <property type="entry name" value="GDP-L-FUCOSE SYNTHASE"/>
    <property type="match status" value="1"/>
</dbReference>
<feature type="binding site" evidence="5">
    <location>
        <position position="270"/>
    </location>
    <ligand>
        <name>substrate</name>
    </ligand>
</feature>
<dbReference type="AlphaFoldDB" id="A0A0G0JNZ2"/>
<dbReference type="CDD" id="cd05239">
    <property type="entry name" value="GDP_FS_SDR_e"/>
    <property type="match status" value="1"/>
</dbReference>
<organism evidence="7 8">
    <name type="scientific">Candidatus Roizmanbacteria bacterium GW2011_GWA2_37_7</name>
    <dbReference type="NCBI Taxonomy" id="1618481"/>
    <lineage>
        <taxon>Bacteria</taxon>
        <taxon>Candidatus Roizmaniibacteriota</taxon>
    </lineage>
</organism>
<name>A0A0G0JNZ2_9BACT</name>
<dbReference type="EC" id="1.1.1.271" evidence="5"/>
<feature type="binding site" evidence="5">
    <location>
        <position position="203"/>
    </location>
    <ligand>
        <name>substrate</name>
    </ligand>
</feature>
<evidence type="ECO:0000256" key="3">
    <source>
        <dbReference type="ARBA" id="ARBA00023002"/>
    </source>
</evidence>
<gene>
    <name evidence="5" type="primary">fcl</name>
    <name evidence="7" type="ORF">US54_C0007G0009</name>
</gene>
<dbReference type="Pfam" id="PF01370">
    <property type="entry name" value="Epimerase"/>
    <property type="match status" value="1"/>
</dbReference>
<dbReference type="GO" id="GO:0016853">
    <property type="term" value="F:isomerase activity"/>
    <property type="evidence" value="ECO:0007669"/>
    <property type="project" value="UniProtKB-KW"/>
</dbReference>
<dbReference type="Gene3D" id="3.40.50.720">
    <property type="entry name" value="NAD(P)-binding Rossmann-like Domain"/>
    <property type="match status" value="1"/>
</dbReference>
<dbReference type="STRING" id="1618481.US54_C0007G0009"/>
<dbReference type="GO" id="GO:0050577">
    <property type="term" value="F:GDP-L-fucose synthase activity"/>
    <property type="evidence" value="ECO:0007669"/>
    <property type="project" value="UniProtKB-UniRule"/>
</dbReference>
<dbReference type="EMBL" id="LBTJ01000007">
    <property type="protein sequence ID" value="KKQ38589.1"/>
    <property type="molecule type" value="Genomic_DNA"/>
</dbReference>